<dbReference type="Gene3D" id="3.20.20.60">
    <property type="entry name" value="Phosphoenolpyruvate-binding domains"/>
    <property type="match status" value="1"/>
</dbReference>
<dbReference type="InterPro" id="IPR015793">
    <property type="entry name" value="Pyrv_Knase_brl"/>
</dbReference>
<dbReference type="InterPro" id="IPR040442">
    <property type="entry name" value="Pyrv_kinase-like_dom_sf"/>
</dbReference>
<name>A0A835H3I6_9MAGN</name>
<dbReference type="OrthoDB" id="108365at2759"/>
<evidence type="ECO:0000313" key="3">
    <source>
        <dbReference type="Proteomes" id="UP000631114"/>
    </source>
</evidence>
<feature type="domain" description="Pyruvate kinase barrel" evidence="1">
    <location>
        <begin position="6"/>
        <end position="55"/>
    </location>
</feature>
<dbReference type="Pfam" id="PF00224">
    <property type="entry name" value="PK"/>
    <property type="match status" value="1"/>
</dbReference>
<proteinExistence type="predicted"/>
<sequence length="92" mass="10062">MLCILISLGDPEYHQQTLANLKLAVKSTKKLCAVMLDTVGPELQVVNVTEDAISLVADGSEEGRYHDFMKVQCPISVKGIVLFGGLAHLHWI</sequence>
<accession>A0A835H3I6</accession>
<organism evidence="2 3">
    <name type="scientific">Coptis chinensis</name>
    <dbReference type="NCBI Taxonomy" id="261450"/>
    <lineage>
        <taxon>Eukaryota</taxon>
        <taxon>Viridiplantae</taxon>
        <taxon>Streptophyta</taxon>
        <taxon>Embryophyta</taxon>
        <taxon>Tracheophyta</taxon>
        <taxon>Spermatophyta</taxon>
        <taxon>Magnoliopsida</taxon>
        <taxon>Ranunculales</taxon>
        <taxon>Ranunculaceae</taxon>
        <taxon>Coptidoideae</taxon>
        <taxon>Coptis</taxon>
    </lineage>
</organism>
<dbReference type="InterPro" id="IPR015806">
    <property type="entry name" value="Pyrv_Knase_insert_dom_sf"/>
</dbReference>
<dbReference type="GO" id="GO:0004743">
    <property type="term" value="F:pyruvate kinase activity"/>
    <property type="evidence" value="ECO:0007669"/>
    <property type="project" value="InterPro"/>
</dbReference>
<protein>
    <recommendedName>
        <fullName evidence="1">Pyruvate kinase barrel domain-containing protein</fullName>
    </recommendedName>
</protein>
<comment type="caution">
    <text evidence="2">The sequence shown here is derived from an EMBL/GenBank/DDBJ whole genome shotgun (WGS) entry which is preliminary data.</text>
</comment>
<feature type="non-terminal residue" evidence="2">
    <location>
        <position position="1"/>
    </location>
</feature>
<evidence type="ECO:0000259" key="1">
    <source>
        <dbReference type="Pfam" id="PF00224"/>
    </source>
</evidence>
<dbReference type="AlphaFoldDB" id="A0A835H3I6"/>
<dbReference type="Gene3D" id="2.40.33.10">
    <property type="entry name" value="PK beta-barrel domain-like"/>
    <property type="match status" value="1"/>
</dbReference>
<keyword evidence="3" id="KW-1185">Reference proteome</keyword>
<dbReference type="GO" id="GO:0030955">
    <property type="term" value="F:potassium ion binding"/>
    <property type="evidence" value="ECO:0007669"/>
    <property type="project" value="InterPro"/>
</dbReference>
<evidence type="ECO:0000313" key="2">
    <source>
        <dbReference type="EMBL" id="KAF9591544.1"/>
    </source>
</evidence>
<dbReference type="EMBL" id="JADFTS010000008">
    <property type="protein sequence ID" value="KAF9591544.1"/>
    <property type="molecule type" value="Genomic_DNA"/>
</dbReference>
<reference evidence="2 3" key="1">
    <citation type="submission" date="2020-10" db="EMBL/GenBank/DDBJ databases">
        <title>The Coptis chinensis genome and diversification of protoberbering-type alkaloids.</title>
        <authorList>
            <person name="Wang B."/>
            <person name="Shu S."/>
            <person name="Song C."/>
            <person name="Liu Y."/>
        </authorList>
    </citation>
    <scope>NUCLEOTIDE SEQUENCE [LARGE SCALE GENOMIC DNA]</scope>
    <source>
        <strain evidence="2">HL-2020</strain>
        <tissue evidence="2">Leaf</tissue>
    </source>
</reference>
<gene>
    <name evidence="2" type="ORF">IFM89_004598</name>
</gene>
<dbReference type="Proteomes" id="UP000631114">
    <property type="component" value="Unassembled WGS sequence"/>
</dbReference>
<dbReference type="GO" id="GO:0000287">
    <property type="term" value="F:magnesium ion binding"/>
    <property type="evidence" value="ECO:0007669"/>
    <property type="project" value="InterPro"/>
</dbReference>